<evidence type="ECO:0000256" key="19">
    <source>
        <dbReference type="ARBA" id="ARBA00042305"/>
    </source>
</evidence>
<dbReference type="Gene3D" id="3.30.40.10">
    <property type="entry name" value="Zinc/RING finger domain, C3HC4 (zinc finger)"/>
    <property type="match status" value="1"/>
</dbReference>
<dbReference type="AlphaFoldDB" id="A0A6S7FZ10"/>
<evidence type="ECO:0000256" key="2">
    <source>
        <dbReference type="ARBA" id="ARBA00004170"/>
    </source>
</evidence>
<dbReference type="PROSITE" id="PS50089">
    <property type="entry name" value="ZF_RING_2"/>
    <property type="match status" value="1"/>
</dbReference>
<dbReference type="InterPro" id="IPR013083">
    <property type="entry name" value="Znf_RING/FYVE/PHD"/>
</dbReference>
<keyword evidence="12" id="KW-0833">Ubl conjugation pathway</keyword>
<evidence type="ECO:0000256" key="15">
    <source>
        <dbReference type="ARBA" id="ARBA00023228"/>
    </source>
</evidence>
<name>A0A6S7FZ10_PARCT</name>
<evidence type="ECO:0000256" key="18">
    <source>
        <dbReference type="ARBA" id="ARBA00042177"/>
    </source>
</evidence>
<keyword evidence="11" id="KW-0863">Zinc-finger</keyword>
<evidence type="ECO:0000259" key="21">
    <source>
        <dbReference type="PROSITE" id="PS50089"/>
    </source>
</evidence>
<dbReference type="Pfam" id="PF13639">
    <property type="entry name" value="zf-RING_2"/>
    <property type="match status" value="1"/>
</dbReference>
<dbReference type="GO" id="GO:0043161">
    <property type="term" value="P:proteasome-mediated ubiquitin-dependent protein catabolic process"/>
    <property type="evidence" value="ECO:0007669"/>
    <property type="project" value="TreeGrafter"/>
</dbReference>
<evidence type="ECO:0000256" key="12">
    <source>
        <dbReference type="ARBA" id="ARBA00022786"/>
    </source>
</evidence>
<sequence length="174" mass="19331">MGTKLSSPNRRNHPSSITANDIQNRGEINVSNRNRSRSLEIGEPQSRSIPTRRLQALEISSNENSSGGNSNGVSMLQARSLPGQLFALHGLRCPVCSKFVQSEDVELHFVLCLTKPRLSYNADILTQDAGECVICLEDLVAGEKIARLPCLCIYHKKCIDIWFKKNRSCPEHPS</sequence>
<evidence type="ECO:0000256" key="17">
    <source>
        <dbReference type="ARBA" id="ARBA00040227"/>
    </source>
</evidence>
<evidence type="ECO:0000256" key="9">
    <source>
        <dbReference type="ARBA" id="ARBA00022723"/>
    </source>
</evidence>
<dbReference type="FunFam" id="3.30.40.10:FF:000235">
    <property type="entry name" value="E3 ubiquitin-protein ligase ZNRF1"/>
    <property type="match status" value="1"/>
</dbReference>
<keyword evidence="14" id="KW-0472">Membrane</keyword>
<dbReference type="Proteomes" id="UP001152795">
    <property type="component" value="Unassembled WGS sequence"/>
</dbReference>
<evidence type="ECO:0000313" key="23">
    <source>
        <dbReference type="Proteomes" id="UP001152795"/>
    </source>
</evidence>
<keyword evidence="7" id="KW-0808">Transferase</keyword>
<dbReference type="EC" id="2.3.2.27" evidence="6"/>
<dbReference type="GO" id="GO:0016020">
    <property type="term" value="C:membrane"/>
    <property type="evidence" value="ECO:0007669"/>
    <property type="project" value="UniProtKB-SubCell"/>
</dbReference>
<evidence type="ECO:0000256" key="14">
    <source>
        <dbReference type="ARBA" id="ARBA00023136"/>
    </source>
</evidence>
<evidence type="ECO:0000256" key="8">
    <source>
        <dbReference type="ARBA" id="ARBA00022707"/>
    </source>
</evidence>
<dbReference type="GO" id="GO:0061630">
    <property type="term" value="F:ubiquitin protein ligase activity"/>
    <property type="evidence" value="ECO:0007669"/>
    <property type="project" value="UniProtKB-EC"/>
</dbReference>
<comment type="catalytic activity">
    <reaction evidence="1">
        <text>S-ubiquitinyl-[E2 ubiquitin-conjugating enzyme]-L-cysteine + [acceptor protein]-L-lysine = [E2 ubiquitin-conjugating enzyme]-L-cysteine + N(6)-ubiquitinyl-[acceptor protein]-L-lysine.</text>
        <dbReference type="EC" id="2.3.2.27"/>
    </reaction>
</comment>
<comment type="caution">
    <text evidence="22">The sequence shown here is derived from an EMBL/GenBank/DDBJ whole genome shotgun (WGS) entry which is preliminary data.</text>
</comment>
<feature type="region of interest" description="Disordered" evidence="20">
    <location>
        <begin position="1"/>
        <end position="25"/>
    </location>
</feature>
<keyword evidence="15" id="KW-0458">Lysosome</keyword>
<feature type="domain" description="RING-type" evidence="21">
    <location>
        <begin position="132"/>
        <end position="172"/>
    </location>
</feature>
<dbReference type="EMBL" id="CACRXK020000550">
    <property type="protein sequence ID" value="CAB3982887.1"/>
    <property type="molecule type" value="Genomic_DNA"/>
</dbReference>
<dbReference type="GO" id="GO:0005768">
    <property type="term" value="C:endosome"/>
    <property type="evidence" value="ECO:0007669"/>
    <property type="project" value="UniProtKB-SubCell"/>
</dbReference>
<dbReference type="InterPro" id="IPR051878">
    <property type="entry name" value="ZNRF_ubiq-protein_ligase"/>
</dbReference>
<accession>A0A6S7FZ10</accession>
<keyword evidence="10" id="KW-0967">Endosome</keyword>
<dbReference type="GO" id="GO:0070936">
    <property type="term" value="P:protein K48-linked ubiquitination"/>
    <property type="evidence" value="ECO:0007669"/>
    <property type="project" value="TreeGrafter"/>
</dbReference>
<evidence type="ECO:0000256" key="6">
    <source>
        <dbReference type="ARBA" id="ARBA00012483"/>
    </source>
</evidence>
<dbReference type="GO" id="GO:0005764">
    <property type="term" value="C:lysosome"/>
    <property type="evidence" value="ECO:0007669"/>
    <property type="project" value="UniProtKB-SubCell"/>
</dbReference>
<evidence type="ECO:0000256" key="16">
    <source>
        <dbReference type="ARBA" id="ARBA00023288"/>
    </source>
</evidence>
<keyword evidence="22" id="KW-0436">Ligase</keyword>
<evidence type="ECO:0000256" key="10">
    <source>
        <dbReference type="ARBA" id="ARBA00022753"/>
    </source>
</evidence>
<dbReference type="InterPro" id="IPR001841">
    <property type="entry name" value="Znf_RING"/>
</dbReference>
<dbReference type="SMART" id="SM00184">
    <property type="entry name" value="RING"/>
    <property type="match status" value="1"/>
</dbReference>
<keyword evidence="23" id="KW-1185">Reference proteome</keyword>
<comment type="pathway">
    <text evidence="5">Protein modification; protein ubiquitination.</text>
</comment>
<evidence type="ECO:0000256" key="20">
    <source>
        <dbReference type="SAM" id="MobiDB-lite"/>
    </source>
</evidence>
<proteinExistence type="predicted"/>
<dbReference type="PANTHER" id="PTHR46661">
    <property type="entry name" value="E3 UBIQUITIN-PROTEIN LIGASE ZNRF1-LIKE PROTEIN"/>
    <property type="match status" value="1"/>
</dbReference>
<evidence type="ECO:0000256" key="11">
    <source>
        <dbReference type="ARBA" id="ARBA00022771"/>
    </source>
</evidence>
<organism evidence="22 23">
    <name type="scientific">Paramuricea clavata</name>
    <name type="common">Red gorgonian</name>
    <name type="synonym">Violescent sea-whip</name>
    <dbReference type="NCBI Taxonomy" id="317549"/>
    <lineage>
        <taxon>Eukaryota</taxon>
        <taxon>Metazoa</taxon>
        <taxon>Cnidaria</taxon>
        <taxon>Anthozoa</taxon>
        <taxon>Octocorallia</taxon>
        <taxon>Malacalcyonacea</taxon>
        <taxon>Plexauridae</taxon>
        <taxon>Paramuricea</taxon>
    </lineage>
</organism>
<dbReference type="PANTHER" id="PTHR46661:SF4">
    <property type="entry name" value="RING-TYPE DOMAIN-CONTAINING PROTEIN"/>
    <property type="match status" value="1"/>
</dbReference>
<evidence type="ECO:0000256" key="4">
    <source>
        <dbReference type="ARBA" id="ARBA00004371"/>
    </source>
</evidence>
<evidence type="ECO:0000313" key="22">
    <source>
        <dbReference type="EMBL" id="CAB3982887.1"/>
    </source>
</evidence>
<evidence type="ECO:0000256" key="7">
    <source>
        <dbReference type="ARBA" id="ARBA00022679"/>
    </source>
</evidence>
<feature type="region of interest" description="Disordered" evidence="20">
    <location>
        <begin position="31"/>
        <end position="50"/>
    </location>
</feature>
<evidence type="ECO:0000256" key="5">
    <source>
        <dbReference type="ARBA" id="ARBA00004906"/>
    </source>
</evidence>
<evidence type="ECO:0000256" key="1">
    <source>
        <dbReference type="ARBA" id="ARBA00000900"/>
    </source>
</evidence>
<protein>
    <recommendedName>
        <fullName evidence="17">E3 ubiquitin-protein ligase ZNRF1</fullName>
        <ecNumber evidence="6">2.3.2.27</ecNumber>
    </recommendedName>
    <alternativeName>
        <fullName evidence="18">RING-type E3 ubiquitin transferase ZNRF1</fullName>
    </alternativeName>
    <alternativeName>
        <fullName evidence="19">Zinc/RING finger protein 1</fullName>
    </alternativeName>
</protein>
<keyword evidence="8" id="KW-0519">Myristate</keyword>
<dbReference type="GO" id="GO:0016874">
    <property type="term" value="F:ligase activity"/>
    <property type="evidence" value="ECO:0007669"/>
    <property type="project" value="UniProtKB-KW"/>
</dbReference>
<dbReference type="SUPFAM" id="SSF57850">
    <property type="entry name" value="RING/U-box"/>
    <property type="match status" value="1"/>
</dbReference>
<dbReference type="GO" id="GO:0008270">
    <property type="term" value="F:zinc ion binding"/>
    <property type="evidence" value="ECO:0007669"/>
    <property type="project" value="UniProtKB-KW"/>
</dbReference>
<keyword evidence="9" id="KW-0479">Metal-binding</keyword>
<feature type="compositionally biased region" description="Polar residues" evidence="20">
    <location>
        <begin position="1"/>
        <end position="23"/>
    </location>
</feature>
<reference evidence="22" key="1">
    <citation type="submission" date="2020-04" db="EMBL/GenBank/DDBJ databases">
        <authorList>
            <person name="Alioto T."/>
            <person name="Alioto T."/>
            <person name="Gomez Garrido J."/>
        </authorList>
    </citation>
    <scope>NUCLEOTIDE SEQUENCE</scope>
    <source>
        <strain evidence="22">A484AB</strain>
    </source>
</reference>
<gene>
    <name evidence="22" type="ORF">PACLA_8A057255</name>
</gene>
<evidence type="ECO:0000256" key="13">
    <source>
        <dbReference type="ARBA" id="ARBA00022833"/>
    </source>
</evidence>
<keyword evidence="16" id="KW-0449">Lipoprotein</keyword>
<evidence type="ECO:0000256" key="3">
    <source>
        <dbReference type="ARBA" id="ARBA00004177"/>
    </source>
</evidence>
<dbReference type="OrthoDB" id="10057496at2759"/>
<comment type="subcellular location">
    <subcellularLocation>
        <location evidence="3">Endosome</location>
    </subcellularLocation>
    <subcellularLocation>
        <location evidence="4">Lysosome</location>
    </subcellularLocation>
    <subcellularLocation>
        <location evidence="2">Membrane</location>
        <topology evidence="2">Peripheral membrane protein</topology>
    </subcellularLocation>
</comment>
<keyword evidence="13" id="KW-0862">Zinc</keyword>